<evidence type="ECO:0000259" key="2">
    <source>
        <dbReference type="Pfam" id="PF07859"/>
    </source>
</evidence>
<proteinExistence type="inferred from homology"/>
<dbReference type="Gramene" id="rna36778">
    <property type="protein sequence ID" value="RHN52149.1"/>
    <property type="gene ID" value="gene36778"/>
</dbReference>
<evidence type="ECO:0000313" key="3">
    <source>
        <dbReference type="EMBL" id="RHN52149.1"/>
    </source>
</evidence>
<evidence type="ECO:0000256" key="1">
    <source>
        <dbReference type="ARBA" id="ARBA00010515"/>
    </source>
</evidence>
<dbReference type="EC" id="3.1.1.1" evidence="3"/>
<dbReference type="Proteomes" id="UP000265566">
    <property type="component" value="Chromosome 6"/>
</dbReference>
<dbReference type="SUPFAM" id="SSF53474">
    <property type="entry name" value="alpha/beta-Hydrolases"/>
    <property type="match status" value="2"/>
</dbReference>
<sequence>MSKNQPKPLLPWKVRATISLLTVLTDASCRANGTVNRRLFNFFDLKSSPNATPVNGVSTKDVTVNAENNVWFRLFTPTVAGEVTGDGGATKATSLPVVIFFHGGGYTFLSPSSNLYDAVCRRLCREISAVIVSVNYRLTPEHRYPSQYEDGEAVLRFLDENVTVLPANADLSKCFLAGDSAGGNLAHDVVVRACKTGLQNIRVIGLILIQPFFGGEERTEAEINLVGMPFVSVAKTDWIWKVFLPEGSDRDHGAVNVCGPNAEDLSGLDYPDTLVFVGGFDPLIDWQKRYYDWLKKCGKKAELIEYPNMVHGFHVFPDFPESTQLIMQVKDFINKFLFPPQLIFQPPFLFLPQPFGNEKHIYSIISGHRDGTIASYSSSLFFGLVVASLLQRNIKLCLILRDLKKVKALIVIQGIVIKKFFTTFGVHWKQGARQELIQTSHAHVISVDAGCFSDGYTASGCVFNDYTGVTTFSACKKEQMTAEPTIAEALGIRWCMQHTKDQRIKEKKSLCSQMCYDMQVGNKSWFGYPLPLNDVIDIDHGWLLALNESKPKISMSTNKPKPVLPWKVRATISLLTVLTDSSCRANGTVNRRLFNFFDLKSSPNATPINGVSTKDVTVNSENNLWFRLFTPTVAGEVTEDGGSTKTTSLPVVIFFHGGGFTFLSSSSNLYDAVCRRLCREISAVIVSVNYRLAPEHRYPSQYEDGEAVLRFLDENVTVLPENTDVSKCFLAGDSAGGNLVHHVAVRACKAGLQNICVIGSILIQPFFGGEERTEAEIRLVGMPFVSVARTDWMWKVFLPEGSDRDHGAVNVCGPNAEDLSGLDYPDTLVFVGGFDPLIDWQKRYYDWLKKCGKKAELIEYPNMVHGFHVFPDFPESTQLIMQVKDFINKVSNSK</sequence>
<dbReference type="InterPro" id="IPR050466">
    <property type="entry name" value="Carboxylest/Gibb_receptor"/>
</dbReference>
<accession>A0A396HFQ5</accession>
<gene>
    <name evidence="3" type="ORF">MtrunA17_Chr6g0477251</name>
</gene>
<dbReference type="AlphaFoldDB" id="A0A396HFQ5"/>
<dbReference type="PANTHER" id="PTHR23024">
    <property type="entry name" value="ARYLACETAMIDE DEACETYLASE"/>
    <property type="match status" value="1"/>
</dbReference>
<dbReference type="GO" id="GO:0106435">
    <property type="term" value="F:carboxylesterase activity"/>
    <property type="evidence" value="ECO:0007669"/>
    <property type="project" value="UniProtKB-EC"/>
</dbReference>
<organism evidence="3">
    <name type="scientific">Medicago truncatula</name>
    <name type="common">Barrel medic</name>
    <name type="synonym">Medicago tribuloides</name>
    <dbReference type="NCBI Taxonomy" id="3880"/>
    <lineage>
        <taxon>Eukaryota</taxon>
        <taxon>Viridiplantae</taxon>
        <taxon>Streptophyta</taxon>
        <taxon>Embryophyta</taxon>
        <taxon>Tracheophyta</taxon>
        <taxon>Spermatophyta</taxon>
        <taxon>Magnoliopsida</taxon>
        <taxon>eudicotyledons</taxon>
        <taxon>Gunneridae</taxon>
        <taxon>Pentapetalae</taxon>
        <taxon>rosids</taxon>
        <taxon>fabids</taxon>
        <taxon>Fabales</taxon>
        <taxon>Fabaceae</taxon>
        <taxon>Papilionoideae</taxon>
        <taxon>50 kb inversion clade</taxon>
        <taxon>NPAAA clade</taxon>
        <taxon>Hologalegina</taxon>
        <taxon>IRL clade</taxon>
        <taxon>Trifolieae</taxon>
        <taxon>Medicago</taxon>
    </lineage>
</organism>
<feature type="domain" description="Alpha/beta hydrolase fold-3" evidence="2">
    <location>
        <begin position="652"/>
        <end position="868"/>
    </location>
</feature>
<protein>
    <submittedName>
        <fullName evidence="3">Putative carboxylesterase</fullName>
        <ecNumber evidence="3">3.1.1.1</ecNumber>
    </submittedName>
</protein>
<reference evidence="3" key="1">
    <citation type="journal article" date="2018" name="Nat. Plants">
        <title>Whole-genome landscape of Medicago truncatula symbiotic genes.</title>
        <authorList>
            <person name="Pecrix Y."/>
            <person name="Gamas P."/>
            <person name="Carrere S."/>
        </authorList>
    </citation>
    <scope>NUCLEOTIDE SEQUENCE</scope>
    <source>
        <tissue evidence="3">Leaves</tissue>
    </source>
</reference>
<comment type="similarity">
    <text evidence="1">Belongs to the 'GDXG' lipolytic enzyme family.</text>
</comment>
<keyword evidence="3" id="KW-0378">Hydrolase</keyword>
<feature type="domain" description="Alpha/beta hydrolase fold-3" evidence="2">
    <location>
        <begin position="98"/>
        <end position="314"/>
    </location>
</feature>
<dbReference type="Gene3D" id="3.40.50.1820">
    <property type="entry name" value="alpha/beta hydrolase"/>
    <property type="match status" value="2"/>
</dbReference>
<dbReference type="InterPro" id="IPR029058">
    <property type="entry name" value="AB_hydrolase_fold"/>
</dbReference>
<dbReference type="InterPro" id="IPR013094">
    <property type="entry name" value="AB_hydrolase_3"/>
</dbReference>
<name>A0A396HFQ5_MEDTR</name>
<dbReference type="EMBL" id="PSQE01000006">
    <property type="protein sequence ID" value="RHN52149.1"/>
    <property type="molecule type" value="Genomic_DNA"/>
</dbReference>
<dbReference type="Pfam" id="PF07859">
    <property type="entry name" value="Abhydrolase_3"/>
    <property type="match status" value="2"/>
</dbReference>
<comment type="caution">
    <text evidence="3">The sequence shown here is derived from an EMBL/GenBank/DDBJ whole genome shotgun (WGS) entry which is preliminary data.</text>
</comment>
<dbReference type="PANTHER" id="PTHR23024:SF653">
    <property type="entry name" value="CARBOXYLESTERASE"/>
    <property type="match status" value="1"/>
</dbReference>